<evidence type="ECO:0000256" key="1">
    <source>
        <dbReference type="ARBA" id="ARBA00022741"/>
    </source>
</evidence>
<dbReference type="SUPFAM" id="SSF52540">
    <property type="entry name" value="P-loop containing nucleoside triphosphate hydrolases"/>
    <property type="match status" value="1"/>
</dbReference>
<evidence type="ECO:0000256" key="3">
    <source>
        <dbReference type="ARBA" id="ARBA00022806"/>
    </source>
</evidence>
<evidence type="ECO:0000256" key="4">
    <source>
        <dbReference type="ARBA" id="ARBA00022840"/>
    </source>
</evidence>
<evidence type="ECO:0000256" key="2">
    <source>
        <dbReference type="ARBA" id="ARBA00022801"/>
    </source>
</evidence>
<feature type="domain" description="UvrD-like helicase ATP-binding" evidence="7">
    <location>
        <begin position="3"/>
        <end position="288"/>
    </location>
</feature>
<dbReference type="GO" id="GO:0003677">
    <property type="term" value="F:DNA binding"/>
    <property type="evidence" value="ECO:0007669"/>
    <property type="project" value="InterPro"/>
</dbReference>
<dbReference type="GO" id="GO:0043138">
    <property type="term" value="F:3'-5' DNA helicase activity"/>
    <property type="evidence" value="ECO:0007669"/>
    <property type="project" value="TreeGrafter"/>
</dbReference>
<dbReference type="PROSITE" id="PS51198">
    <property type="entry name" value="UVRD_HELICASE_ATP_BIND"/>
    <property type="match status" value="1"/>
</dbReference>
<evidence type="ECO:0000256" key="5">
    <source>
        <dbReference type="ARBA" id="ARBA00034923"/>
    </source>
</evidence>
<feature type="binding site" evidence="6">
    <location>
        <begin position="24"/>
        <end position="31"/>
    </location>
    <ligand>
        <name>ATP</name>
        <dbReference type="ChEBI" id="CHEBI:30616"/>
    </ligand>
</feature>
<keyword evidence="2 6" id="KW-0378">Hydrolase</keyword>
<dbReference type="PANTHER" id="PTHR11070">
    <property type="entry name" value="UVRD / RECB / PCRA DNA HELICASE FAMILY MEMBER"/>
    <property type="match status" value="1"/>
</dbReference>
<dbReference type="GO" id="GO:0000725">
    <property type="term" value="P:recombinational repair"/>
    <property type="evidence" value="ECO:0007669"/>
    <property type="project" value="TreeGrafter"/>
</dbReference>
<protein>
    <recommendedName>
        <fullName evidence="5">DNA 3'-5' helicase II</fullName>
    </recommendedName>
</protein>
<dbReference type="GO" id="GO:0005524">
    <property type="term" value="F:ATP binding"/>
    <property type="evidence" value="ECO:0007669"/>
    <property type="project" value="UniProtKB-UniRule"/>
</dbReference>
<dbReference type="Pfam" id="PF00580">
    <property type="entry name" value="UvrD-helicase"/>
    <property type="match status" value="1"/>
</dbReference>
<dbReference type="InterPro" id="IPR027417">
    <property type="entry name" value="P-loop_NTPase"/>
</dbReference>
<gene>
    <name evidence="8" type="ORF">NOV18_13405</name>
</gene>
<reference evidence="8" key="1">
    <citation type="submission" date="2022-07" db="EMBL/GenBank/DDBJ databases">
        <title>Complete genome of MD9.</title>
        <authorList>
            <person name="Cao G."/>
        </authorList>
    </citation>
    <scope>NUCLEOTIDE SEQUENCE</scope>
    <source>
        <strain evidence="8">MD9</strain>
    </source>
</reference>
<dbReference type="Proteomes" id="UP001058744">
    <property type="component" value="Chromosome"/>
</dbReference>
<dbReference type="InterPro" id="IPR000212">
    <property type="entry name" value="DNA_helicase_UvrD/REP"/>
</dbReference>
<dbReference type="PANTHER" id="PTHR11070:SF2">
    <property type="entry name" value="ATP-DEPENDENT DNA HELICASE SRS2"/>
    <property type="match status" value="1"/>
</dbReference>
<evidence type="ECO:0000256" key="6">
    <source>
        <dbReference type="PROSITE-ProRule" id="PRU00560"/>
    </source>
</evidence>
<organism evidence="8 9">
    <name type="scientific">Pseudomonas asiatica</name>
    <dbReference type="NCBI Taxonomy" id="2219225"/>
    <lineage>
        <taxon>Bacteria</taxon>
        <taxon>Pseudomonadati</taxon>
        <taxon>Pseudomonadota</taxon>
        <taxon>Gammaproteobacteria</taxon>
        <taxon>Pseudomonadales</taxon>
        <taxon>Pseudomonadaceae</taxon>
        <taxon>Pseudomonas</taxon>
    </lineage>
</organism>
<proteinExistence type="predicted"/>
<dbReference type="AlphaFoldDB" id="A0AAJ5LLF9"/>
<keyword evidence="3 6" id="KW-0347">Helicase</keyword>
<keyword evidence="4 6" id="KW-0067">ATP-binding</keyword>
<accession>A0AAJ5LLF9</accession>
<dbReference type="GO" id="GO:0016787">
    <property type="term" value="F:hydrolase activity"/>
    <property type="evidence" value="ECO:0007669"/>
    <property type="project" value="UniProtKB-UniRule"/>
</dbReference>
<sequence>MIELTDEQKAYIGAPLDRHTYLKACPGSGKTEVVAAMVAKVVEEWSRFPAGVAVLTFSNSATHELKDRLVRYLGEPLAFPHLVSTFDSFVHSRMVASIAHEVTGYPGKEGDSRIRILENKADIFHTRTKICGRTISACKYNYDLHSRKFTFSTGVRTRDTQLNAEVLSQASQDDLIETKKRFWAAGFATYRDVDVIALRAFQRPTLASYFQRLAKRFPLVVVDECQDLSAEQLAIVRKLHSLGVKFHFVGDLNQSIYGFRKSNPENVRALLTELGFAELPLTANWRSGQPIVDLCSDLLRIDRIAGNPAIAPVKPLLLQYSKCPSELLPRIIELTKGHKEVVVVARGHSTLQRFRKGDDFKGVEILALACVSAESGSNTELNVAVGLFAEWLADKLSLQVTKAGPHCPVEVESKLAWRKFIHECLKHLLSAGAGNLELTWKQWAALTKRALQALPDQPFVLAEIKSELDPLRGLMLRAPDNQGDTALSVRLGKGVAEQAVVDALRYETIHQVKGETHDATVVVSSLQKGRHLSNWQEWLADPKSEGARFAYVASSRPRHVLIWAVKKLKAADKETLTQLGFELA</sequence>
<dbReference type="InterPro" id="IPR014016">
    <property type="entry name" value="UvrD-like_ATP-bd"/>
</dbReference>
<dbReference type="EMBL" id="CP101700">
    <property type="protein sequence ID" value="UUC21415.1"/>
    <property type="molecule type" value="Genomic_DNA"/>
</dbReference>
<evidence type="ECO:0000313" key="9">
    <source>
        <dbReference type="Proteomes" id="UP001058744"/>
    </source>
</evidence>
<evidence type="ECO:0000313" key="8">
    <source>
        <dbReference type="EMBL" id="UUC21415.1"/>
    </source>
</evidence>
<evidence type="ECO:0000259" key="7">
    <source>
        <dbReference type="PROSITE" id="PS51198"/>
    </source>
</evidence>
<keyword evidence="1 6" id="KW-0547">Nucleotide-binding</keyword>
<name>A0AAJ5LLF9_9PSED</name>
<dbReference type="Gene3D" id="3.40.50.300">
    <property type="entry name" value="P-loop containing nucleotide triphosphate hydrolases"/>
    <property type="match status" value="1"/>
</dbReference>